<evidence type="ECO:0000313" key="6">
    <source>
        <dbReference type="EMBL" id="QRZ14989.1"/>
    </source>
</evidence>
<dbReference type="CDD" id="cd08503">
    <property type="entry name" value="PBP2_NikA_DppA_OppA_like_17"/>
    <property type="match status" value="1"/>
</dbReference>
<feature type="domain" description="Solute-binding protein family 5" evidence="5">
    <location>
        <begin position="103"/>
        <end position="450"/>
    </location>
</feature>
<name>A0ABX7JMF6_9RHOB</name>
<dbReference type="Gene3D" id="3.40.190.10">
    <property type="entry name" value="Periplasmic binding protein-like II"/>
    <property type="match status" value="1"/>
</dbReference>
<dbReference type="PIRSF" id="PIRSF002741">
    <property type="entry name" value="MppA"/>
    <property type="match status" value="1"/>
</dbReference>
<evidence type="ECO:0000256" key="4">
    <source>
        <dbReference type="ARBA" id="ARBA00022729"/>
    </source>
</evidence>
<dbReference type="InterPro" id="IPR030678">
    <property type="entry name" value="Peptide/Ni-bd"/>
</dbReference>
<dbReference type="Proteomes" id="UP000663629">
    <property type="component" value="Chromosome 2"/>
</dbReference>
<keyword evidence="7" id="KW-1185">Reference proteome</keyword>
<protein>
    <submittedName>
        <fullName evidence="6">ABC transporter substrate-binding protein</fullName>
    </submittedName>
</protein>
<dbReference type="EMBL" id="CP070371">
    <property type="protein sequence ID" value="QRZ14989.1"/>
    <property type="molecule type" value="Genomic_DNA"/>
</dbReference>
<evidence type="ECO:0000256" key="3">
    <source>
        <dbReference type="ARBA" id="ARBA00022448"/>
    </source>
</evidence>
<organism evidence="6 7">
    <name type="scientific">Paracoccus methylovorus</name>
    <dbReference type="NCBI Taxonomy" id="2812658"/>
    <lineage>
        <taxon>Bacteria</taxon>
        <taxon>Pseudomonadati</taxon>
        <taxon>Pseudomonadota</taxon>
        <taxon>Alphaproteobacteria</taxon>
        <taxon>Rhodobacterales</taxon>
        <taxon>Paracoccaceae</taxon>
        <taxon>Paracoccus</taxon>
    </lineage>
</organism>
<dbReference type="InterPro" id="IPR006311">
    <property type="entry name" value="TAT_signal"/>
</dbReference>
<evidence type="ECO:0000259" key="5">
    <source>
        <dbReference type="Pfam" id="PF00496"/>
    </source>
</evidence>
<dbReference type="Pfam" id="PF00496">
    <property type="entry name" value="SBP_bac_5"/>
    <property type="match status" value="1"/>
</dbReference>
<dbReference type="InterPro" id="IPR000914">
    <property type="entry name" value="SBP_5_dom"/>
</dbReference>
<keyword evidence="3" id="KW-0813">Transport</keyword>
<sequence length="535" mass="59164">MNESQHRQMDDLAGRLRKGQVSRREFLARSSALLAAGALASLPGGARAQADEPRSGGLLRLGLQNASQNDNLDPGTWGTSWTGTSFNGGVYNNLVEILPDGSVAGDLAESWETSDGAKVWHFKLRPGITFHHGKSLTSEDVRQSFLHHMAPDSASGARAIVQQIASIETDGDDTVVFTLTEGNADFPYLVSDYHLSIYPALDGGGIDIQAGKGTGAFLLESFEPGIATRLKRNPNYHKNNKPYVDEVEFISIPDSTARLNALLTGEVDFIQDLDIRNVPLIERNADFQVQRTPSLRHFSFDMDTKVAPFDNPDVRLALKYALDRDDVIAKVFLGEGTKGNDNPVAEIQKFFHEMPQRDYSIEKAKEHLAKAGLDRLSVDLSVADNAFPGAIEAATLYQEHAAKAGISINVIREAADGYWENVWLKKPFAGIDWFGRATVDWLFSTIYTSNAPWNAGWSNARFDELHALARAETDEAKRTAYYAEMQQIIHDDGNIVTVAFVSWRNAVSNRVGFGEVGGLMPNDNMRMCERWWLKD</sequence>
<comment type="subcellular location">
    <subcellularLocation>
        <location evidence="1">Periplasm</location>
    </subcellularLocation>
</comment>
<dbReference type="InterPro" id="IPR039424">
    <property type="entry name" value="SBP_5"/>
</dbReference>
<evidence type="ECO:0000256" key="2">
    <source>
        <dbReference type="ARBA" id="ARBA00005695"/>
    </source>
</evidence>
<keyword evidence="4" id="KW-0732">Signal</keyword>
<accession>A0ABX7JMF6</accession>
<proteinExistence type="inferred from homology"/>
<dbReference type="RefSeq" id="WP_205295954.1">
    <property type="nucleotide sequence ID" value="NZ_CP070371.1"/>
</dbReference>
<gene>
    <name evidence="6" type="ORF">JWJ88_18785</name>
</gene>
<dbReference type="PANTHER" id="PTHR30290">
    <property type="entry name" value="PERIPLASMIC BINDING COMPONENT OF ABC TRANSPORTER"/>
    <property type="match status" value="1"/>
</dbReference>
<comment type="similarity">
    <text evidence="2">Belongs to the bacterial solute-binding protein 5 family.</text>
</comment>
<dbReference type="Gene3D" id="3.10.105.10">
    <property type="entry name" value="Dipeptide-binding Protein, Domain 3"/>
    <property type="match status" value="1"/>
</dbReference>
<reference evidence="6 7" key="1">
    <citation type="submission" date="2021-02" db="EMBL/GenBank/DDBJ databases">
        <title>Paracoccus methylovroum sp.nov., a new methanol and methylamine utilizing methylotrophic denitrifer.</title>
        <authorList>
            <person name="Timsy T."/>
            <person name="Behrendt U."/>
            <person name="Ulrich A."/>
            <person name="Spanner T."/>
            <person name="Foesel B.U."/>
            <person name="Horn M.A."/>
            <person name="Kolb S."/>
        </authorList>
    </citation>
    <scope>NUCLEOTIDE SEQUENCE [LARGE SCALE GENOMIC DNA]</scope>
    <source>
        <strain evidence="6 7">H4-D09</strain>
    </source>
</reference>
<dbReference type="SUPFAM" id="SSF53850">
    <property type="entry name" value="Periplasmic binding protein-like II"/>
    <property type="match status" value="1"/>
</dbReference>
<dbReference type="Gene3D" id="3.90.76.10">
    <property type="entry name" value="Dipeptide-binding Protein, Domain 1"/>
    <property type="match status" value="1"/>
</dbReference>
<evidence type="ECO:0000313" key="7">
    <source>
        <dbReference type="Proteomes" id="UP000663629"/>
    </source>
</evidence>
<dbReference type="PROSITE" id="PS51318">
    <property type="entry name" value="TAT"/>
    <property type="match status" value="1"/>
</dbReference>
<evidence type="ECO:0000256" key="1">
    <source>
        <dbReference type="ARBA" id="ARBA00004418"/>
    </source>
</evidence>
<dbReference type="PANTHER" id="PTHR30290:SF10">
    <property type="entry name" value="PERIPLASMIC OLIGOPEPTIDE-BINDING PROTEIN-RELATED"/>
    <property type="match status" value="1"/>
</dbReference>